<organism evidence="2 3">
    <name type="scientific">Leeuwenhoekiella nanhaiensis</name>
    <dbReference type="NCBI Taxonomy" id="1655491"/>
    <lineage>
        <taxon>Bacteria</taxon>
        <taxon>Pseudomonadati</taxon>
        <taxon>Bacteroidota</taxon>
        <taxon>Flavobacteriia</taxon>
        <taxon>Flavobacteriales</taxon>
        <taxon>Flavobacteriaceae</taxon>
        <taxon>Leeuwenhoekiella</taxon>
    </lineage>
</organism>
<dbReference type="Pfam" id="PF08885">
    <property type="entry name" value="GSCFA"/>
    <property type="match status" value="1"/>
</dbReference>
<dbReference type="RefSeq" id="WP_099647192.1">
    <property type="nucleotide sequence ID" value="NZ_KZ319297.1"/>
</dbReference>
<dbReference type="OrthoDB" id="9807687at2"/>
<dbReference type="EMBL" id="NQXA01000015">
    <property type="protein sequence ID" value="PHQ28329.1"/>
    <property type="molecule type" value="Genomic_DNA"/>
</dbReference>
<feature type="domain" description="GSCFA" evidence="1">
    <location>
        <begin position="21"/>
        <end position="257"/>
    </location>
</feature>
<accession>A0A2G1VPC8</accession>
<reference evidence="2 3" key="1">
    <citation type="submission" date="2017-08" db="EMBL/GenBank/DDBJ databases">
        <title>The whole genome shortgun sequences of strain Leeuwenhoekiella nanhaiensis G18 from the South China Sea.</title>
        <authorList>
            <person name="Liu Q."/>
        </authorList>
    </citation>
    <scope>NUCLEOTIDE SEQUENCE [LARGE SCALE GENOMIC DNA]</scope>
    <source>
        <strain evidence="2 3">G18</strain>
    </source>
</reference>
<proteinExistence type="predicted"/>
<dbReference type="Proteomes" id="UP000229433">
    <property type="component" value="Unassembled WGS sequence"/>
</dbReference>
<dbReference type="InterPro" id="IPR014982">
    <property type="entry name" value="GSCFA"/>
</dbReference>
<comment type="caution">
    <text evidence="2">The sequence shown here is derived from an EMBL/GenBank/DDBJ whole genome shotgun (WGS) entry which is preliminary data.</text>
</comment>
<gene>
    <name evidence="2" type="ORF">CJ305_15390</name>
</gene>
<protein>
    <submittedName>
        <fullName evidence="2">GSCFA domain-containing protein</fullName>
    </submittedName>
</protein>
<evidence type="ECO:0000313" key="2">
    <source>
        <dbReference type="EMBL" id="PHQ28329.1"/>
    </source>
</evidence>
<keyword evidence="3" id="KW-1185">Reference proteome</keyword>
<sequence length="315" mass="36320">MQLQTKIPLQPAANPIDYDSQIMLVGSCFVENIGAKFEYYKFRNSVNPFGIFFHPEAIARFFEQVAEQREFKESDFEEVNGSFVSFDAHSKLSATSAKAAIEQLNTALADAHYQLQKATHIFITLGTAWGYRHKTQNKIVANCHKIPQREYKKELASVVDIEAAISRMLAAVANLNFNASVTLTVSPVRHIKDGFVENQRSKAHLIAATHALVERSDRAFYFPAYEIVMDELRDYRFYDRDLIHPNAIAVDYIWEAFESVYLSPQAKELKKQVEEIQRGLEHRPFNPNSDQHQQFLKKLQQKIARLQREIPHIQF</sequence>
<evidence type="ECO:0000313" key="3">
    <source>
        <dbReference type="Proteomes" id="UP000229433"/>
    </source>
</evidence>
<dbReference type="AlphaFoldDB" id="A0A2G1VPC8"/>
<evidence type="ECO:0000259" key="1">
    <source>
        <dbReference type="Pfam" id="PF08885"/>
    </source>
</evidence>
<name>A0A2G1VPC8_9FLAO</name>